<sequence length="215" mass="24618">MMLRSNGKPPLARSPIRLRSRRKPLQPTLNSTTHTPPGSLTKSQLPNRNWEVEKSELRPEYHTISCELRALAKIVNQEIGGKDGNKFDEVAIGGQRSPLFERGRFYDEYSARRNERLKRKKGETEGYEKKHVYDLGVRVESAKKRDPGKFDSRRKTVVAAATPVAERREGRTPRYLLRSGAVKENKKPPLPMMMNVEKSVGVSERKVGVRRIRKT</sequence>
<evidence type="ECO:0000313" key="3">
    <source>
        <dbReference type="Proteomes" id="UP000826271"/>
    </source>
</evidence>
<gene>
    <name evidence="2" type="ORF">BUALT_Bualt08G0013700</name>
</gene>
<dbReference type="PANTHER" id="PTHR37259:SF2">
    <property type="entry name" value="OS07G0474300 PROTEIN"/>
    <property type="match status" value="1"/>
</dbReference>
<feature type="region of interest" description="Disordered" evidence="1">
    <location>
        <begin position="1"/>
        <end position="48"/>
    </location>
</feature>
<reference evidence="2" key="1">
    <citation type="submission" date="2019-10" db="EMBL/GenBank/DDBJ databases">
        <authorList>
            <person name="Zhang R."/>
            <person name="Pan Y."/>
            <person name="Wang J."/>
            <person name="Ma R."/>
            <person name="Yu S."/>
        </authorList>
    </citation>
    <scope>NUCLEOTIDE SEQUENCE</scope>
    <source>
        <strain evidence="2">LA-IB0</strain>
        <tissue evidence="2">Leaf</tissue>
    </source>
</reference>
<evidence type="ECO:0000313" key="2">
    <source>
        <dbReference type="EMBL" id="KAG8377288.1"/>
    </source>
</evidence>
<dbReference type="PANTHER" id="PTHR37259">
    <property type="entry name" value="OS07G0474300 PROTEIN"/>
    <property type="match status" value="1"/>
</dbReference>
<accession>A0AAV6XDS9</accession>
<dbReference type="AlphaFoldDB" id="A0AAV6XDS9"/>
<evidence type="ECO:0000256" key="1">
    <source>
        <dbReference type="SAM" id="MobiDB-lite"/>
    </source>
</evidence>
<dbReference type="EMBL" id="WHWC01000008">
    <property type="protein sequence ID" value="KAG8377288.1"/>
    <property type="molecule type" value="Genomic_DNA"/>
</dbReference>
<keyword evidence="3" id="KW-1185">Reference proteome</keyword>
<organism evidence="2 3">
    <name type="scientific">Buddleja alternifolia</name>
    <dbReference type="NCBI Taxonomy" id="168488"/>
    <lineage>
        <taxon>Eukaryota</taxon>
        <taxon>Viridiplantae</taxon>
        <taxon>Streptophyta</taxon>
        <taxon>Embryophyta</taxon>
        <taxon>Tracheophyta</taxon>
        <taxon>Spermatophyta</taxon>
        <taxon>Magnoliopsida</taxon>
        <taxon>eudicotyledons</taxon>
        <taxon>Gunneridae</taxon>
        <taxon>Pentapetalae</taxon>
        <taxon>asterids</taxon>
        <taxon>lamiids</taxon>
        <taxon>Lamiales</taxon>
        <taxon>Scrophulariaceae</taxon>
        <taxon>Buddlejeae</taxon>
        <taxon>Buddleja</taxon>
    </lineage>
</organism>
<protein>
    <submittedName>
        <fullName evidence="2">Uncharacterized protein</fullName>
    </submittedName>
</protein>
<name>A0AAV6XDS9_9LAMI</name>
<feature type="compositionally biased region" description="Polar residues" evidence="1">
    <location>
        <begin position="27"/>
        <end position="47"/>
    </location>
</feature>
<dbReference type="Proteomes" id="UP000826271">
    <property type="component" value="Unassembled WGS sequence"/>
</dbReference>
<proteinExistence type="predicted"/>
<comment type="caution">
    <text evidence="2">The sequence shown here is derived from an EMBL/GenBank/DDBJ whole genome shotgun (WGS) entry which is preliminary data.</text>
</comment>